<gene>
    <name evidence="11" type="primary">Cyp3a11_7</name>
    <name evidence="11" type="ORF">CEXT_240711</name>
</gene>
<protein>
    <submittedName>
        <fullName evidence="11">Cytochrome P450 3A11</fullName>
    </submittedName>
</protein>
<dbReference type="AlphaFoldDB" id="A0AAV4TIG9"/>
<keyword evidence="6 9" id="KW-0408">Iron</keyword>
<comment type="cofactor">
    <cofactor evidence="9">
        <name>heme</name>
        <dbReference type="ChEBI" id="CHEBI:30413"/>
    </cofactor>
</comment>
<evidence type="ECO:0000256" key="6">
    <source>
        <dbReference type="ARBA" id="ARBA00023004"/>
    </source>
</evidence>
<dbReference type="PANTHER" id="PTHR24302">
    <property type="entry name" value="CYTOCHROME P450 FAMILY 3"/>
    <property type="match status" value="1"/>
</dbReference>
<proteinExistence type="inferred from homology"/>
<accession>A0AAV4TIG9</accession>
<dbReference type="GO" id="GO:0008395">
    <property type="term" value="F:steroid hydroxylase activity"/>
    <property type="evidence" value="ECO:0007669"/>
    <property type="project" value="TreeGrafter"/>
</dbReference>
<dbReference type="InterPro" id="IPR001128">
    <property type="entry name" value="Cyt_P450"/>
</dbReference>
<keyword evidence="12" id="KW-1185">Reference proteome</keyword>
<comment type="similarity">
    <text evidence="2 10">Belongs to the cytochrome P450 family.</text>
</comment>
<evidence type="ECO:0000256" key="4">
    <source>
        <dbReference type="ARBA" id="ARBA00022723"/>
    </source>
</evidence>
<evidence type="ECO:0000256" key="7">
    <source>
        <dbReference type="ARBA" id="ARBA00023033"/>
    </source>
</evidence>
<evidence type="ECO:0000256" key="10">
    <source>
        <dbReference type="RuleBase" id="RU000461"/>
    </source>
</evidence>
<dbReference type="PRINTS" id="PR00465">
    <property type="entry name" value="EP450IV"/>
</dbReference>
<evidence type="ECO:0000256" key="5">
    <source>
        <dbReference type="ARBA" id="ARBA00023002"/>
    </source>
</evidence>
<dbReference type="GO" id="GO:0005789">
    <property type="term" value="C:endoplasmic reticulum membrane"/>
    <property type="evidence" value="ECO:0007669"/>
    <property type="project" value="UniProtKB-SubCell"/>
</dbReference>
<organism evidence="11 12">
    <name type="scientific">Caerostris extrusa</name>
    <name type="common">Bark spider</name>
    <name type="synonym">Caerostris bankana</name>
    <dbReference type="NCBI Taxonomy" id="172846"/>
    <lineage>
        <taxon>Eukaryota</taxon>
        <taxon>Metazoa</taxon>
        <taxon>Ecdysozoa</taxon>
        <taxon>Arthropoda</taxon>
        <taxon>Chelicerata</taxon>
        <taxon>Arachnida</taxon>
        <taxon>Araneae</taxon>
        <taxon>Araneomorphae</taxon>
        <taxon>Entelegynae</taxon>
        <taxon>Araneoidea</taxon>
        <taxon>Araneidae</taxon>
        <taxon>Caerostris</taxon>
    </lineage>
</organism>
<dbReference type="GO" id="GO:0005506">
    <property type="term" value="F:iron ion binding"/>
    <property type="evidence" value="ECO:0007669"/>
    <property type="project" value="InterPro"/>
</dbReference>
<name>A0AAV4TIG9_CAEEX</name>
<keyword evidence="4 9" id="KW-0479">Metal-binding</keyword>
<keyword evidence="5 10" id="KW-0560">Oxidoreductase</keyword>
<dbReference type="InterPro" id="IPR002403">
    <property type="entry name" value="Cyt_P450_E_grp-IV"/>
</dbReference>
<dbReference type="Pfam" id="PF00067">
    <property type="entry name" value="p450"/>
    <property type="match status" value="1"/>
</dbReference>
<evidence type="ECO:0000256" key="3">
    <source>
        <dbReference type="ARBA" id="ARBA00022617"/>
    </source>
</evidence>
<dbReference type="InterPro" id="IPR036396">
    <property type="entry name" value="Cyt_P450_sf"/>
</dbReference>
<keyword evidence="3 9" id="KW-0349">Heme</keyword>
<comment type="caution">
    <text evidence="11">The sequence shown here is derived from an EMBL/GenBank/DDBJ whole genome shotgun (WGS) entry which is preliminary data.</text>
</comment>
<evidence type="ECO:0000313" key="11">
    <source>
        <dbReference type="EMBL" id="GIY44717.1"/>
    </source>
</evidence>
<evidence type="ECO:0000256" key="9">
    <source>
        <dbReference type="PIRSR" id="PIRSR602403-1"/>
    </source>
</evidence>
<dbReference type="PANTHER" id="PTHR24302:SF15">
    <property type="entry name" value="FATTY-ACID PEROXYGENASE"/>
    <property type="match status" value="1"/>
</dbReference>
<dbReference type="GO" id="GO:0020037">
    <property type="term" value="F:heme binding"/>
    <property type="evidence" value="ECO:0007669"/>
    <property type="project" value="InterPro"/>
</dbReference>
<comment type="function">
    <text evidence="1">May be involved in the metabolism of insect hormones and in the breakdown of synthetic insecticides.</text>
</comment>
<comment type="function">
    <text evidence="8">Cytochromes P450 are a group of heme-thiolate monooxygenases. They oxidize a variety of structurally unrelated compounds, including steroids, fatty acids, and xenobiotics.</text>
</comment>
<sequence length="85" mass="9730">FMGTDRASRFQYTYLPFGAGPRNCVGMRFVLTELKVALAYLVANFKINRCPQTKVPLEFRKVPVLLIPKNVFVSLEPRNDNPLLK</sequence>
<dbReference type="SUPFAM" id="SSF48264">
    <property type="entry name" value="Cytochrome P450"/>
    <property type="match status" value="1"/>
</dbReference>
<feature type="non-terminal residue" evidence="11">
    <location>
        <position position="1"/>
    </location>
</feature>
<dbReference type="PROSITE" id="PS00086">
    <property type="entry name" value="CYTOCHROME_P450"/>
    <property type="match status" value="1"/>
</dbReference>
<dbReference type="GO" id="GO:0016705">
    <property type="term" value="F:oxidoreductase activity, acting on paired donors, with incorporation or reduction of molecular oxygen"/>
    <property type="evidence" value="ECO:0007669"/>
    <property type="project" value="InterPro"/>
</dbReference>
<evidence type="ECO:0000256" key="8">
    <source>
        <dbReference type="ARBA" id="ARBA00043906"/>
    </source>
</evidence>
<feature type="binding site" description="axial binding residue" evidence="9">
    <location>
        <position position="24"/>
    </location>
    <ligand>
        <name>heme</name>
        <dbReference type="ChEBI" id="CHEBI:30413"/>
    </ligand>
    <ligandPart>
        <name>Fe</name>
        <dbReference type="ChEBI" id="CHEBI:18248"/>
    </ligandPart>
</feature>
<evidence type="ECO:0000256" key="1">
    <source>
        <dbReference type="ARBA" id="ARBA00003690"/>
    </source>
</evidence>
<dbReference type="Proteomes" id="UP001054945">
    <property type="component" value="Unassembled WGS sequence"/>
</dbReference>
<dbReference type="InterPro" id="IPR050705">
    <property type="entry name" value="Cytochrome_P450_3A"/>
</dbReference>
<dbReference type="InterPro" id="IPR017972">
    <property type="entry name" value="Cyt_P450_CS"/>
</dbReference>
<evidence type="ECO:0000313" key="12">
    <source>
        <dbReference type="Proteomes" id="UP001054945"/>
    </source>
</evidence>
<evidence type="ECO:0000256" key="2">
    <source>
        <dbReference type="ARBA" id="ARBA00010617"/>
    </source>
</evidence>
<reference evidence="11 12" key="1">
    <citation type="submission" date="2021-06" db="EMBL/GenBank/DDBJ databases">
        <title>Caerostris extrusa draft genome.</title>
        <authorList>
            <person name="Kono N."/>
            <person name="Arakawa K."/>
        </authorList>
    </citation>
    <scope>NUCLEOTIDE SEQUENCE [LARGE SCALE GENOMIC DNA]</scope>
</reference>
<dbReference type="EMBL" id="BPLR01011187">
    <property type="protein sequence ID" value="GIY44717.1"/>
    <property type="molecule type" value="Genomic_DNA"/>
</dbReference>
<keyword evidence="7 10" id="KW-0503">Monooxygenase</keyword>
<dbReference type="Gene3D" id="1.10.630.10">
    <property type="entry name" value="Cytochrome P450"/>
    <property type="match status" value="1"/>
</dbReference>